<dbReference type="InterPro" id="IPR011527">
    <property type="entry name" value="ABC1_TM_dom"/>
</dbReference>
<accession>A0A5Q2TST6</accession>
<evidence type="ECO:0000256" key="7">
    <source>
        <dbReference type="ARBA" id="ARBA00022989"/>
    </source>
</evidence>
<keyword evidence="6 12" id="KW-0067">ATP-binding</keyword>
<dbReference type="PROSITE" id="PS50929">
    <property type="entry name" value="ABC_TM1F"/>
    <property type="match status" value="1"/>
</dbReference>
<keyword evidence="5" id="KW-0547">Nucleotide-binding</keyword>
<dbReference type="GO" id="GO:0016887">
    <property type="term" value="F:ATP hydrolysis activity"/>
    <property type="evidence" value="ECO:0007669"/>
    <property type="project" value="InterPro"/>
</dbReference>
<dbReference type="InterPro" id="IPR036640">
    <property type="entry name" value="ABC1_TM_sf"/>
</dbReference>
<feature type="domain" description="ABC transmembrane type-1" evidence="11">
    <location>
        <begin position="20"/>
        <end position="302"/>
    </location>
</feature>
<organism evidence="12 13">
    <name type="scientific">Gracilibacillus salitolerans</name>
    <dbReference type="NCBI Taxonomy" id="2663022"/>
    <lineage>
        <taxon>Bacteria</taxon>
        <taxon>Bacillati</taxon>
        <taxon>Bacillota</taxon>
        <taxon>Bacilli</taxon>
        <taxon>Bacillales</taxon>
        <taxon>Bacillaceae</taxon>
        <taxon>Gracilibacillus</taxon>
    </lineage>
</organism>
<feature type="transmembrane region" description="Helical" evidence="9">
    <location>
        <begin position="146"/>
        <end position="173"/>
    </location>
</feature>
<evidence type="ECO:0000256" key="2">
    <source>
        <dbReference type="ARBA" id="ARBA00022448"/>
    </source>
</evidence>
<keyword evidence="4 9" id="KW-0812">Transmembrane</keyword>
<keyword evidence="2" id="KW-0813">Transport</keyword>
<evidence type="ECO:0000256" key="9">
    <source>
        <dbReference type="SAM" id="Phobius"/>
    </source>
</evidence>
<dbReference type="PANTHER" id="PTHR43394">
    <property type="entry name" value="ATP-DEPENDENT PERMEASE MDL1, MITOCHONDRIAL"/>
    <property type="match status" value="1"/>
</dbReference>
<evidence type="ECO:0000259" key="11">
    <source>
        <dbReference type="PROSITE" id="PS50929"/>
    </source>
</evidence>
<evidence type="ECO:0000256" key="1">
    <source>
        <dbReference type="ARBA" id="ARBA00004651"/>
    </source>
</evidence>
<comment type="subcellular location">
    <subcellularLocation>
        <location evidence="1">Cell membrane</location>
        <topology evidence="1">Multi-pass membrane protein</topology>
    </subcellularLocation>
</comment>
<dbReference type="PROSITE" id="PS50893">
    <property type="entry name" value="ABC_TRANSPORTER_2"/>
    <property type="match status" value="1"/>
</dbReference>
<dbReference type="InterPro" id="IPR017871">
    <property type="entry name" value="ABC_transporter-like_CS"/>
</dbReference>
<sequence length="578" mass="65525">MRSNLQWLTTYIRPNKGLLVMATILMVAESYASLATIGLQQRLIDDVLIANNYNQLYDVLVLMILAFIAYSFLFTFGPHTIHKTKAALTEHIVHDFMRYMYKIPTASLQKERTGSYVHYVVNDIDKVGGMVANDIPRGLQQLASALVLFGIVGFNSPIILLFSLFSCGVYVWLGRYFSQKLKIGAKQVQETRSDLIVHIEEGISSTREVIAYHRMQWETRIYEKFFKKYFDAVMKEGKLVNLQLISSEPIRWGITVFILGYGGYLVLQGQMSIGVFVILYQFSNQLVSTFQNLFNMAMEFSSKMASLDRVRSVMDGPKWENGTKKISEKIETLQLNNIHFRYDKESNDILRNLSMDIPIGNKVAIVGASGGGKSTIAQLLIRFYDPSKGEIRVNGHFLSDINRKDWSSRVAIVFQEPYLYPDTVQNNILMGKGNVSEDELFRVCQIAAIHDYILSLPDGYQTVIGERGITLSGGQRQRIAIARALIRDPEILILDEATSALDLITEKEIQDNIDQYRRGQSTIIIAHRLSTIKNADCIFVLDHGQLVEQGPHTELLEKGKVYKGLVQSEEQENIEVSV</sequence>
<evidence type="ECO:0000313" key="12">
    <source>
        <dbReference type="EMBL" id="QGH36720.1"/>
    </source>
</evidence>
<dbReference type="AlphaFoldDB" id="A0A5Q2TST6"/>
<dbReference type="PANTHER" id="PTHR43394:SF1">
    <property type="entry name" value="ATP-BINDING CASSETTE SUB-FAMILY B MEMBER 10, MITOCHONDRIAL"/>
    <property type="match status" value="1"/>
</dbReference>
<evidence type="ECO:0000256" key="6">
    <source>
        <dbReference type="ARBA" id="ARBA00022840"/>
    </source>
</evidence>
<feature type="transmembrane region" description="Helical" evidence="9">
    <location>
        <begin position="56"/>
        <end position="76"/>
    </location>
</feature>
<dbReference type="RefSeq" id="WP_153792750.1">
    <property type="nucleotide sequence ID" value="NZ_CP045915.1"/>
</dbReference>
<dbReference type="SMART" id="SM00382">
    <property type="entry name" value="AAA"/>
    <property type="match status" value="1"/>
</dbReference>
<evidence type="ECO:0000313" key="13">
    <source>
        <dbReference type="Proteomes" id="UP000339690"/>
    </source>
</evidence>
<proteinExistence type="predicted"/>
<dbReference type="GO" id="GO:0005524">
    <property type="term" value="F:ATP binding"/>
    <property type="evidence" value="ECO:0007669"/>
    <property type="project" value="UniProtKB-KW"/>
</dbReference>
<dbReference type="GO" id="GO:0015421">
    <property type="term" value="F:ABC-type oligopeptide transporter activity"/>
    <property type="evidence" value="ECO:0007669"/>
    <property type="project" value="TreeGrafter"/>
</dbReference>
<dbReference type="GO" id="GO:0005886">
    <property type="term" value="C:plasma membrane"/>
    <property type="evidence" value="ECO:0007669"/>
    <property type="project" value="UniProtKB-SubCell"/>
</dbReference>
<evidence type="ECO:0000256" key="4">
    <source>
        <dbReference type="ARBA" id="ARBA00022692"/>
    </source>
</evidence>
<keyword evidence="3" id="KW-1003">Cell membrane</keyword>
<evidence type="ECO:0000259" key="10">
    <source>
        <dbReference type="PROSITE" id="PS50893"/>
    </source>
</evidence>
<feature type="domain" description="ABC transporter" evidence="10">
    <location>
        <begin position="333"/>
        <end position="568"/>
    </location>
</feature>
<gene>
    <name evidence="12" type="ORF">GI584_22860</name>
</gene>
<protein>
    <submittedName>
        <fullName evidence="12">ATP-binding cassette domain-containing protein</fullName>
    </submittedName>
</protein>
<dbReference type="KEGG" id="grc:GI584_22860"/>
<evidence type="ECO:0000256" key="5">
    <source>
        <dbReference type="ARBA" id="ARBA00022741"/>
    </source>
</evidence>
<dbReference type="Gene3D" id="3.40.50.300">
    <property type="entry name" value="P-loop containing nucleotide triphosphate hydrolases"/>
    <property type="match status" value="1"/>
</dbReference>
<dbReference type="SUPFAM" id="SSF52540">
    <property type="entry name" value="P-loop containing nucleoside triphosphate hydrolases"/>
    <property type="match status" value="1"/>
</dbReference>
<dbReference type="PROSITE" id="PS00211">
    <property type="entry name" value="ABC_TRANSPORTER_1"/>
    <property type="match status" value="1"/>
</dbReference>
<dbReference type="Pfam" id="PF00664">
    <property type="entry name" value="ABC_membrane"/>
    <property type="match status" value="1"/>
</dbReference>
<dbReference type="FunFam" id="3.40.50.300:FF:000221">
    <property type="entry name" value="Multidrug ABC transporter ATP-binding protein"/>
    <property type="match status" value="1"/>
</dbReference>
<dbReference type="EMBL" id="CP045915">
    <property type="protein sequence ID" value="QGH36720.1"/>
    <property type="molecule type" value="Genomic_DNA"/>
</dbReference>
<name>A0A5Q2TST6_9BACI</name>
<dbReference type="InterPro" id="IPR027417">
    <property type="entry name" value="P-loop_NTPase"/>
</dbReference>
<dbReference type="SUPFAM" id="SSF90123">
    <property type="entry name" value="ABC transporter transmembrane region"/>
    <property type="match status" value="1"/>
</dbReference>
<dbReference type="InterPro" id="IPR039421">
    <property type="entry name" value="Type_1_exporter"/>
</dbReference>
<reference evidence="12 13" key="1">
    <citation type="submission" date="2019-11" db="EMBL/GenBank/DDBJ databases">
        <title>Gracilibacillus salitolerans sp. nov., a moderate halophile isolated from a saline soil in northwest China.</title>
        <authorList>
            <person name="Gan L."/>
        </authorList>
    </citation>
    <scope>NUCLEOTIDE SEQUENCE [LARGE SCALE GENOMIC DNA]</scope>
    <source>
        <strain evidence="12 13">SCU50</strain>
    </source>
</reference>
<dbReference type="Pfam" id="PF00005">
    <property type="entry name" value="ABC_tran"/>
    <property type="match status" value="1"/>
</dbReference>
<dbReference type="Proteomes" id="UP000339690">
    <property type="component" value="Chromosome"/>
</dbReference>
<dbReference type="InterPro" id="IPR003593">
    <property type="entry name" value="AAA+_ATPase"/>
</dbReference>
<keyword evidence="7 9" id="KW-1133">Transmembrane helix</keyword>
<keyword evidence="8 9" id="KW-0472">Membrane</keyword>
<dbReference type="CDD" id="cd07346">
    <property type="entry name" value="ABC_6TM_exporters"/>
    <property type="match status" value="1"/>
</dbReference>
<dbReference type="Gene3D" id="1.20.1560.10">
    <property type="entry name" value="ABC transporter type 1, transmembrane domain"/>
    <property type="match status" value="1"/>
</dbReference>
<keyword evidence="13" id="KW-1185">Reference proteome</keyword>
<evidence type="ECO:0000256" key="3">
    <source>
        <dbReference type="ARBA" id="ARBA00022475"/>
    </source>
</evidence>
<dbReference type="InterPro" id="IPR003439">
    <property type="entry name" value="ABC_transporter-like_ATP-bd"/>
</dbReference>
<evidence type="ECO:0000256" key="8">
    <source>
        <dbReference type="ARBA" id="ARBA00023136"/>
    </source>
</evidence>